<keyword evidence="7" id="KW-1185">Reference proteome</keyword>
<dbReference type="PANTHER" id="PTHR30137:SF16">
    <property type="entry name" value="BLL0895 PROTEIN"/>
    <property type="match status" value="1"/>
</dbReference>
<dbReference type="Proteomes" id="UP000776164">
    <property type="component" value="Unassembled WGS sequence"/>
</dbReference>
<dbReference type="PANTHER" id="PTHR30137">
    <property type="entry name" value="LUCIFERASE-LIKE MONOOXYGENASE"/>
    <property type="match status" value="1"/>
</dbReference>
<keyword evidence="3" id="KW-0560">Oxidoreductase</keyword>
<dbReference type="EMBL" id="JAFBBU010000001">
    <property type="protein sequence ID" value="MBM7473638.1"/>
    <property type="molecule type" value="Genomic_DNA"/>
</dbReference>
<organism evidence="6 7">
    <name type="scientific">Subtercola frigoramans</name>
    <dbReference type="NCBI Taxonomy" id="120298"/>
    <lineage>
        <taxon>Bacteria</taxon>
        <taxon>Bacillati</taxon>
        <taxon>Actinomycetota</taxon>
        <taxon>Actinomycetes</taxon>
        <taxon>Micrococcales</taxon>
        <taxon>Microbacteriaceae</taxon>
        <taxon>Subtercola</taxon>
    </lineage>
</organism>
<dbReference type="SUPFAM" id="SSF51679">
    <property type="entry name" value="Bacterial luciferase-like"/>
    <property type="match status" value="1"/>
</dbReference>
<sequence>MKLGLFLMTGHLPEQSQSRGGYKRGFEWDLTMIKEADRLGYSEAWVGEHFTNLWEPLPSPDLLIQAAIRETTNIVLAAGAHIPGFHHPAELAARISYQDQLLEGRYMVGIGSGGTPTDAQMFGIDMAAGDHRRMASEGLEIMRKYWTEEGPWRFEGEFWTCSKVASDSFPAVPGTLGDHLKPYQHPHPPLASAGLSANSATLKWAGEEGLLPISLAMNTRFMAGQWDTYAAAAESRGRVPNRSDWRIAREVVVADTDEEALDLARSGYFGQFNNGFLLPIFKFLGYGENWKHDASVQDADLDLEYLLEHQFLVGSVETVTEKLIDMQTQTGGFGTLLMEGVDYESQKDEWFHSMQLMAEEVVPAVNAALGERVPASAVSA</sequence>
<gene>
    <name evidence="6" type="ORF">JOE66_003272</name>
</gene>
<dbReference type="InterPro" id="IPR036661">
    <property type="entry name" value="Luciferase-like_sf"/>
</dbReference>
<accession>A0ABS2L965</accession>
<comment type="caution">
    <text evidence="6">The sequence shown here is derived from an EMBL/GenBank/DDBJ whole genome shotgun (WGS) entry which is preliminary data.</text>
</comment>
<dbReference type="InterPro" id="IPR011251">
    <property type="entry name" value="Luciferase-like_dom"/>
</dbReference>
<feature type="domain" description="Luciferase-like" evidence="5">
    <location>
        <begin position="1"/>
        <end position="327"/>
    </location>
</feature>
<evidence type="ECO:0000259" key="5">
    <source>
        <dbReference type="Pfam" id="PF00296"/>
    </source>
</evidence>
<dbReference type="RefSeq" id="WP_205111236.1">
    <property type="nucleotide sequence ID" value="NZ_BAAAHT010000001.1"/>
</dbReference>
<protein>
    <submittedName>
        <fullName evidence="6">Alkanesulfonate monooxygenase SsuD/methylene tetrahydromethanopterin reductase-like flavin-dependent oxidoreductase (Luciferase family)</fullName>
    </submittedName>
</protein>
<evidence type="ECO:0000313" key="7">
    <source>
        <dbReference type="Proteomes" id="UP000776164"/>
    </source>
</evidence>
<name>A0ABS2L965_9MICO</name>
<evidence type="ECO:0000256" key="2">
    <source>
        <dbReference type="ARBA" id="ARBA00022630"/>
    </source>
</evidence>
<evidence type="ECO:0000256" key="1">
    <source>
        <dbReference type="ARBA" id="ARBA00010426"/>
    </source>
</evidence>
<dbReference type="Gene3D" id="3.20.20.30">
    <property type="entry name" value="Luciferase-like domain"/>
    <property type="match status" value="1"/>
</dbReference>
<keyword evidence="4" id="KW-0503">Monooxygenase</keyword>
<reference evidence="6 7" key="1">
    <citation type="submission" date="2021-01" db="EMBL/GenBank/DDBJ databases">
        <title>Sequencing the genomes of 1000 actinobacteria strains.</title>
        <authorList>
            <person name="Klenk H.-P."/>
        </authorList>
    </citation>
    <scope>NUCLEOTIDE SEQUENCE [LARGE SCALE GENOMIC DNA]</scope>
    <source>
        <strain evidence="6 7">DSM 13057</strain>
    </source>
</reference>
<evidence type="ECO:0000256" key="3">
    <source>
        <dbReference type="ARBA" id="ARBA00023002"/>
    </source>
</evidence>
<keyword evidence="2" id="KW-0285">Flavoprotein</keyword>
<evidence type="ECO:0000313" key="6">
    <source>
        <dbReference type="EMBL" id="MBM7473638.1"/>
    </source>
</evidence>
<evidence type="ECO:0000256" key="4">
    <source>
        <dbReference type="ARBA" id="ARBA00023033"/>
    </source>
</evidence>
<dbReference type="InterPro" id="IPR050766">
    <property type="entry name" value="Bact_Lucif_Oxidored"/>
</dbReference>
<proteinExistence type="inferred from homology"/>
<comment type="similarity">
    <text evidence="1">Belongs to the bacterial luciferase oxidoreductase family.</text>
</comment>
<dbReference type="Pfam" id="PF00296">
    <property type="entry name" value="Bac_luciferase"/>
    <property type="match status" value="1"/>
</dbReference>